<dbReference type="EMBL" id="VIUW01000001">
    <property type="protein sequence ID" value="TWD16607.1"/>
    <property type="molecule type" value="Genomic_DNA"/>
</dbReference>
<dbReference type="InterPro" id="IPR004370">
    <property type="entry name" value="4-OT-like_dom"/>
</dbReference>
<gene>
    <name evidence="4" type="ORF">FB557_0133</name>
</gene>
<sequence length="68" mass="7346">MPIIDVTLAEGREPEKIRAMISALTDAMVQTQVAPREAVRVIVREVPPTNFAAGDTTLAERAQQTPSS</sequence>
<dbReference type="SUPFAM" id="SSF55331">
    <property type="entry name" value="Tautomerase/MIF"/>
    <property type="match status" value="1"/>
</dbReference>
<feature type="domain" description="4-oxalocrotonate tautomerase-like" evidence="3">
    <location>
        <begin position="2"/>
        <end position="60"/>
    </location>
</feature>
<reference evidence="4 5" key="1">
    <citation type="submission" date="2019-06" db="EMBL/GenBank/DDBJ databases">
        <title>Sequencing the genomes of 1000 actinobacteria strains.</title>
        <authorList>
            <person name="Klenk H.-P."/>
        </authorList>
    </citation>
    <scope>NUCLEOTIDE SEQUENCE [LARGE SCALE GENOMIC DNA]</scope>
    <source>
        <strain evidence="4 5">DSM 18935</strain>
    </source>
</reference>
<dbReference type="OrthoDB" id="4965437at2"/>
<accession>A0A560WG05</accession>
<comment type="caution">
    <text evidence="4">The sequence shown here is derived from an EMBL/GenBank/DDBJ whole genome shotgun (WGS) entry which is preliminary data.</text>
</comment>
<protein>
    <submittedName>
        <fullName evidence="4">4-oxalocrotonate tautomerase</fullName>
    </submittedName>
</protein>
<evidence type="ECO:0000313" key="5">
    <source>
        <dbReference type="Proteomes" id="UP000315628"/>
    </source>
</evidence>
<dbReference type="RefSeq" id="WP_144854718.1">
    <property type="nucleotide sequence ID" value="NZ_BAAAYT010000001.1"/>
</dbReference>
<dbReference type="PANTHER" id="PTHR35530">
    <property type="entry name" value="TAUTOMERASE-RELATED"/>
    <property type="match status" value="1"/>
</dbReference>
<evidence type="ECO:0000256" key="1">
    <source>
        <dbReference type="ARBA" id="ARBA00006723"/>
    </source>
</evidence>
<evidence type="ECO:0000259" key="3">
    <source>
        <dbReference type="Pfam" id="PF01361"/>
    </source>
</evidence>
<dbReference type="InterPro" id="IPR014347">
    <property type="entry name" value="Tautomerase/MIF_sf"/>
</dbReference>
<keyword evidence="5" id="KW-1185">Reference proteome</keyword>
<name>A0A560WG05_9MICO</name>
<proteinExistence type="inferred from homology"/>
<keyword evidence="2" id="KW-0413">Isomerase</keyword>
<dbReference type="GO" id="GO:0016853">
    <property type="term" value="F:isomerase activity"/>
    <property type="evidence" value="ECO:0007669"/>
    <property type="project" value="UniProtKB-KW"/>
</dbReference>
<dbReference type="PANTHER" id="PTHR35530:SF1">
    <property type="entry name" value="2-HYDROXYMUCONATE TAUTOMERASE"/>
    <property type="match status" value="1"/>
</dbReference>
<dbReference type="Pfam" id="PF01361">
    <property type="entry name" value="Tautomerase"/>
    <property type="match status" value="1"/>
</dbReference>
<dbReference type="AlphaFoldDB" id="A0A560WG05"/>
<comment type="similarity">
    <text evidence="1">Belongs to the 4-oxalocrotonate tautomerase family.</text>
</comment>
<dbReference type="Proteomes" id="UP000315628">
    <property type="component" value="Unassembled WGS sequence"/>
</dbReference>
<organism evidence="4 5">
    <name type="scientific">Marihabitans asiaticum</name>
    <dbReference type="NCBI Taxonomy" id="415218"/>
    <lineage>
        <taxon>Bacteria</taxon>
        <taxon>Bacillati</taxon>
        <taxon>Actinomycetota</taxon>
        <taxon>Actinomycetes</taxon>
        <taxon>Micrococcales</taxon>
        <taxon>Intrasporangiaceae</taxon>
        <taxon>Marihabitans</taxon>
    </lineage>
</organism>
<evidence type="ECO:0000313" key="4">
    <source>
        <dbReference type="EMBL" id="TWD16607.1"/>
    </source>
</evidence>
<evidence type="ECO:0000256" key="2">
    <source>
        <dbReference type="ARBA" id="ARBA00023235"/>
    </source>
</evidence>
<dbReference type="Gene3D" id="3.30.429.10">
    <property type="entry name" value="Macrophage Migration Inhibitory Factor"/>
    <property type="match status" value="1"/>
</dbReference>